<dbReference type="InterPro" id="IPR035979">
    <property type="entry name" value="RBD_domain_sf"/>
</dbReference>
<feature type="non-terminal residue" evidence="1">
    <location>
        <position position="391"/>
    </location>
</feature>
<reference evidence="1 2" key="1">
    <citation type="journal article" date="2018" name="Front. Plant Sci.">
        <title>Red Clover (Trifolium pratense) and Zigzag Clover (T. medium) - A Picture of Genomic Similarities and Differences.</title>
        <authorList>
            <person name="Dluhosova J."/>
            <person name="Istvanek J."/>
            <person name="Nedelnik J."/>
            <person name="Repkova J."/>
        </authorList>
    </citation>
    <scope>NUCLEOTIDE SEQUENCE [LARGE SCALE GENOMIC DNA]</scope>
    <source>
        <strain evidence="2">cv. 10/8</strain>
        <tissue evidence="1">Leaf</tissue>
    </source>
</reference>
<accession>A0A392N324</accession>
<comment type="caution">
    <text evidence="1">The sequence shown here is derived from an EMBL/GenBank/DDBJ whole genome shotgun (WGS) entry which is preliminary data.</text>
</comment>
<dbReference type="EMBL" id="LXQA010025176">
    <property type="protein sequence ID" value="MCH93535.1"/>
    <property type="molecule type" value="Genomic_DNA"/>
</dbReference>
<dbReference type="Gene3D" id="3.30.70.330">
    <property type="match status" value="1"/>
</dbReference>
<dbReference type="InterPro" id="IPR012677">
    <property type="entry name" value="Nucleotide-bd_a/b_plait_sf"/>
</dbReference>
<evidence type="ECO:0000313" key="1">
    <source>
        <dbReference type="EMBL" id="MCH93535.1"/>
    </source>
</evidence>
<proteinExistence type="predicted"/>
<sequence>ARYGRVGDVYIPKKVDKWGRHFGFVKFREVKEIGELNQDLEDVWIGSFKLQVNRSRFDRNEESRKKEEPFSLKARTEEGGGMQAGCSFRTALLNSTVMQVVSGNDVEDMEEVLKVEVVSGEGVEQFCFQGEQIDDQERSWVESSKFPGDATEVDGGVVGGSVEEGNDEAWVDFQGCQLPTHGGRTQCEGDGDVSLEEEGKSQNITLLSASILEVEKGNEVQNETRGGDFDESEEVLVGPLLKSGSNDEKVAERTSVIVEGEDTVMATCQKGGLVTLSSGPEGEHSNGIKNHFLAVVGETNRVRLKTRSISLPPIRVCEQVFSPGRTKDIGLDFSDTISLFEVTGGAFTNLEREVEKQNQTTVSLRPLQRGRSRKAVARSKNALAPKFLQVA</sequence>
<gene>
    <name evidence="1" type="ORF">A2U01_0014487</name>
</gene>
<organism evidence="1 2">
    <name type="scientific">Trifolium medium</name>
    <dbReference type="NCBI Taxonomy" id="97028"/>
    <lineage>
        <taxon>Eukaryota</taxon>
        <taxon>Viridiplantae</taxon>
        <taxon>Streptophyta</taxon>
        <taxon>Embryophyta</taxon>
        <taxon>Tracheophyta</taxon>
        <taxon>Spermatophyta</taxon>
        <taxon>Magnoliopsida</taxon>
        <taxon>eudicotyledons</taxon>
        <taxon>Gunneridae</taxon>
        <taxon>Pentapetalae</taxon>
        <taxon>rosids</taxon>
        <taxon>fabids</taxon>
        <taxon>Fabales</taxon>
        <taxon>Fabaceae</taxon>
        <taxon>Papilionoideae</taxon>
        <taxon>50 kb inversion clade</taxon>
        <taxon>NPAAA clade</taxon>
        <taxon>Hologalegina</taxon>
        <taxon>IRL clade</taxon>
        <taxon>Trifolieae</taxon>
        <taxon>Trifolium</taxon>
    </lineage>
</organism>
<feature type="non-terminal residue" evidence="1">
    <location>
        <position position="1"/>
    </location>
</feature>
<dbReference type="GO" id="GO:0003676">
    <property type="term" value="F:nucleic acid binding"/>
    <property type="evidence" value="ECO:0007669"/>
    <property type="project" value="InterPro"/>
</dbReference>
<name>A0A392N324_9FABA</name>
<dbReference type="SUPFAM" id="SSF54928">
    <property type="entry name" value="RNA-binding domain, RBD"/>
    <property type="match status" value="1"/>
</dbReference>
<keyword evidence="2" id="KW-1185">Reference proteome</keyword>
<protein>
    <submittedName>
        <fullName evidence="1">RNA recognition motif</fullName>
    </submittedName>
</protein>
<dbReference type="AlphaFoldDB" id="A0A392N324"/>
<dbReference type="Proteomes" id="UP000265520">
    <property type="component" value="Unassembled WGS sequence"/>
</dbReference>
<evidence type="ECO:0000313" key="2">
    <source>
        <dbReference type="Proteomes" id="UP000265520"/>
    </source>
</evidence>